<feature type="region of interest" description="Disordered" evidence="1">
    <location>
        <begin position="244"/>
        <end position="298"/>
    </location>
</feature>
<proteinExistence type="predicted"/>
<evidence type="ECO:0000256" key="1">
    <source>
        <dbReference type="SAM" id="MobiDB-lite"/>
    </source>
</evidence>
<feature type="compositionally biased region" description="Low complexity" evidence="1">
    <location>
        <begin position="245"/>
        <end position="265"/>
    </location>
</feature>
<accession>A0ABR1J7I9</accession>
<feature type="compositionally biased region" description="Polar residues" evidence="1">
    <location>
        <begin position="279"/>
        <end position="298"/>
    </location>
</feature>
<dbReference type="EMBL" id="JBANRG010000029">
    <property type="protein sequence ID" value="KAK7452174.1"/>
    <property type="molecule type" value="Genomic_DNA"/>
</dbReference>
<feature type="region of interest" description="Disordered" evidence="1">
    <location>
        <begin position="1"/>
        <end position="86"/>
    </location>
</feature>
<reference evidence="2 3" key="1">
    <citation type="submission" date="2024-01" db="EMBL/GenBank/DDBJ databases">
        <title>A draft genome for the cacao thread blight pathogen Marasmiellus scandens.</title>
        <authorList>
            <person name="Baruah I.K."/>
            <person name="Leung J."/>
            <person name="Bukari Y."/>
            <person name="Amoako-Attah I."/>
            <person name="Meinhardt L.W."/>
            <person name="Bailey B.A."/>
            <person name="Cohen S.P."/>
        </authorList>
    </citation>
    <scope>NUCLEOTIDE SEQUENCE [LARGE SCALE GENOMIC DNA]</scope>
    <source>
        <strain evidence="2 3">GH-19</strain>
    </source>
</reference>
<gene>
    <name evidence="2" type="ORF">VKT23_012277</name>
</gene>
<feature type="compositionally biased region" description="Acidic residues" evidence="1">
    <location>
        <begin position="312"/>
        <end position="328"/>
    </location>
</feature>
<feature type="compositionally biased region" description="Polar residues" evidence="1">
    <location>
        <begin position="75"/>
        <end position="86"/>
    </location>
</feature>
<dbReference type="Proteomes" id="UP001498398">
    <property type="component" value="Unassembled WGS sequence"/>
</dbReference>
<feature type="compositionally biased region" description="Low complexity" evidence="1">
    <location>
        <begin position="57"/>
        <end position="68"/>
    </location>
</feature>
<organism evidence="2 3">
    <name type="scientific">Marasmiellus scandens</name>
    <dbReference type="NCBI Taxonomy" id="2682957"/>
    <lineage>
        <taxon>Eukaryota</taxon>
        <taxon>Fungi</taxon>
        <taxon>Dikarya</taxon>
        <taxon>Basidiomycota</taxon>
        <taxon>Agaricomycotina</taxon>
        <taxon>Agaricomycetes</taxon>
        <taxon>Agaricomycetidae</taxon>
        <taxon>Agaricales</taxon>
        <taxon>Marasmiineae</taxon>
        <taxon>Omphalotaceae</taxon>
        <taxon>Marasmiellus</taxon>
    </lineage>
</organism>
<feature type="compositionally biased region" description="Basic and acidic residues" evidence="1">
    <location>
        <begin position="1"/>
        <end position="16"/>
    </location>
</feature>
<protein>
    <submittedName>
        <fullName evidence="2">Uncharacterized protein</fullName>
    </submittedName>
</protein>
<sequence length="383" mass="41852">MNPKRVQDYGEMERNLHLSRSIPPSMQLGRMTRLDEESEVMEPLTTHDERPSKLRRSYSVSSLLSPSLLQPPQPATSNSSPFVSQNTPEENRIYAAGRPAQIGTPHLNIQCYPPNRTSIHSTSLYRNPSLAGSMILYRIAPPASFSTLASSATSTRPPLPVPSVERSLLHPRPIRPASISPSDDTNARFCSHILSQYAHVESRSSLPTISERSNSTMSMSLLSFDADSKYPMYPYTRSYAPVAMSKCSSSGSGSDSDSSTLVSSSEGILPPGLPRDVSPQANAQVQIQDQKQDSPTSPSFATGGIIAYIYNPDEDDPDADDEDDEEWAEDPLVSRVWRRGITTANTRCGGSFDSGIDMGPVDTCNVPKELASLYHGRGESRAR</sequence>
<evidence type="ECO:0000313" key="2">
    <source>
        <dbReference type="EMBL" id="KAK7452174.1"/>
    </source>
</evidence>
<evidence type="ECO:0000313" key="3">
    <source>
        <dbReference type="Proteomes" id="UP001498398"/>
    </source>
</evidence>
<name>A0ABR1J7I9_9AGAR</name>
<comment type="caution">
    <text evidence="2">The sequence shown here is derived from an EMBL/GenBank/DDBJ whole genome shotgun (WGS) entry which is preliminary data.</text>
</comment>
<keyword evidence="3" id="KW-1185">Reference proteome</keyword>
<feature type="region of interest" description="Disordered" evidence="1">
    <location>
        <begin position="309"/>
        <end position="328"/>
    </location>
</feature>